<evidence type="ECO:0000256" key="8">
    <source>
        <dbReference type="ARBA" id="ARBA00022618"/>
    </source>
</evidence>
<keyword evidence="12" id="KW-0206">Cytoskeleton</keyword>
<keyword evidence="6" id="KW-0158">Chromosome</keyword>
<comment type="subcellular location">
    <subcellularLocation>
        <location evidence="3">Chromosome</location>
        <location evidence="3">Centromere</location>
        <location evidence="3">Kinetochore</location>
    </subcellularLocation>
    <subcellularLocation>
        <location evidence="2">Cytoplasm</location>
        <location evidence="2">Cytoskeleton</location>
        <location evidence="2">Spindle</location>
    </subcellularLocation>
    <subcellularLocation>
        <location evidence="1">Nucleus</location>
    </subcellularLocation>
</comment>
<dbReference type="KEGG" id="tbl:TBLA_0I01810"/>
<evidence type="ECO:0000256" key="5">
    <source>
        <dbReference type="ARBA" id="ARBA00020261"/>
    </source>
</evidence>
<evidence type="ECO:0000256" key="12">
    <source>
        <dbReference type="ARBA" id="ARBA00023212"/>
    </source>
</evidence>
<accession>I2H8Y7</accession>
<evidence type="ECO:0000256" key="9">
    <source>
        <dbReference type="ARBA" id="ARBA00022701"/>
    </source>
</evidence>
<reference evidence="18 19" key="1">
    <citation type="journal article" date="2011" name="Proc. Natl. Acad. Sci. U.S.A.">
        <title>Evolutionary erosion of yeast sex chromosomes by mating-type switching accidents.</title>
        <authorList>
            <person name="Gordon J.L."/>
            <person name="Armisen D."/>
            <person name="Proux-Wera E."/>
            <person name="Oheigeartaigh S.S."/>
            <person name="Byrne K.P."/>
            <person name="Wolfe K.H."/>
        </authorList>
    </citation>
    <scope>NUCLEOTIDE SEQUENCE [LARGE SCALE GENOMIC DNA]</scope>
    <source>
        <strain evidence="19">ATCC 34711 / CBS 6284 / DSM 70876 / NBRC 10599 / NRRL Y-10934 / UCD 77-7</strain>
    </source>
</reference>
<organism evidence="18 19">
    <name type="scientific">Henningerozyma blattae (strain ATCC 34711 / CBS 6284 / DSM 70876 / NBRC 10599 / NRRL Y-10934 / UCD 77-7)</name>
    <name type="common">Yeast</name>
    <name type="synonym">Tetrapisispora blattae</name>
    <dbReference type="NCBI Taxonomy" id="1071380"/>
    <lineage>
        <taxon>Eukaryota</taxon>
        <taxon>Fungi</taxon>
        <taxon>Dikarya</taxon>
        <taxon>Ascomycota</taxon>
        <taxon>Saccharomycotina</taxon>
        <taxon>Saccharomycetes</taxon>
        <taxon>Saccharomycetales</taxon>
        <taxon>Saccharomycetaceae</taxon>
        <taxon>Henningerozyma</taxon>
    </lineage>
</organism>
<keyword evidence="15" id="KW-0137">Centromere</keyword>
<feature type="region of interest" description="Disordered" evidence="17">
    <location>
        <begin position="68"/>
        <end position="87"/>
    </location>
</feature>
<evidence type="ECO:0000256" key="3">
    <source>
        <dbReference type="ARBA" id="ARBA00004629"/>
    </source>
</evidence>
<evidence type="ECO:0000256" key="2">
    <source>
        <dbReference type="ARBA" id="ARBA00004186"/>
    </source>
</evidence>
<dbReference type="FunCoup" id="I2H8Y7">
    <property type="interactions" value="36"/>
</dbReference>
<keyword evidence="19" id="KW-1185">Reference proteome</keyword>
<comment type="similarity">
    <text evidence="4">Belongs to the DASH complex DAD1 family.</text>
</comment>
<dbReference type="GO" id="GO:0072686">
    <property type="term" value="C:mitotic spindle"/>
    <property type="evidence" value="ECO:0007669"/>
    <property type="project" value="InterPro"/>
</dbReference>
<keyword evidence="13" id="KW-0539">Nucleus</keyword>
<dbReference type="eggNOG" id="ENOG502SBWQ">
    <property type="taxonomic scope" value="Eukaryota"/>
</dbReference>
<evidence type="ECO:0000256" key="13">
    <source>
        <dbReference type="ARBA" id="ARBA00023242"/>
    </source>
</evidence>
<dbReference type="STRING" id="1071380.I2H8Y7"/>
<keyword evidence="8" id="KW-0132">Cell division</keyword>
<dbReference type="GO" id="GO:0051987">
    <property type="term" value="P:positive regulation of attachment of spindle microtubules to kinetochore"/>
    <property type="evidence" value="ECO:0007669"/>
    <property type="project" value="EnsemblFungi"/>
</dbReference>
<keyword evidence="7" id="KW-0963">Cytoplasm</keyword>
<evidence type="ECO:0000256" key="10">
    <source>
        <dbReference type="ARBA" id="ARBA00022776"/>
    </source>
</evidence>
<evidence type="ECO:0000256" key="11">
    <source>
        <dbReference type="ARBA" id="ARBA00022838"/>
    </source>
</evidence>
<evidence type="ECO:0000256" key="16">
    <source>
        <dbReference type="ARBA" id="ARBA00030566"/>
    </source>
</evidence>
<dbReference type="GO" id="GO:0005876">
    <property type="term" value="C:spindle microtubule"/>
    <property type="evidence" value="ECO:0007669"/>
    <property type="project" value="TreeGrafter"/>
</dbReference>
<dbReference type="GO" id="GO:1990758">
    <property type="term" value="P:mitotic sister chromatid biorientation"/>
    <property type="evidence" value="ECO:0007669"/>
    <property type="project" value="EnsemblFungi"/>
</dbReference>
<dbReference type="AlphaFoldDB" id="I2H8Y7"/>
<dbReference type="RefSeq" id="XP_004182358.1">
    <property type="nucleotide sequence ID" value="XM_004182310.1"/>
</dbReference>
<dbReference type="GO" id="GO:0051301">
    <property type="term" value="P:cell division"/>
    <property type="evidence" value="ECO:0007669"/>
    <property type="project" value="UniProtKB-KW"/>
</dbReference>
<evidence type="ECO:0000256" key="17">
    <source>
        <dbReference type="SAM" id="MobiDB-lite"/>
    </source>
</evidence>
<gene>
    <name evidence="18" type="primary">TBLA0I01810</name>
    <name evidence="18" type="ORF">TBLA_0I01810</name>
</gene>
<dbReference type="GO" id="GO:1990976">
    <property type="term" value="P:protein transport along microtubule to mitotic spindle pole body"/>
    <property type="evidence" value="ECO:0007669"/>
    <property type="project" value="EnsemblFungi"/>
</dbReference>
<keyword evidence="9" id="KW-0493">Microtubule</keyword>
<evidence type="ECO:0000256" key="15">
    <source>
        <dbReference type="ARBA" id="ARBA00023328"/>
    </source>
</evidence>
<evidence type="ECO:0000256" key="7">
    <source>
        <dbReference type="ARBA" id="ARBA00022490"/>
    </source>
</evidence>
<dbReference type="PANTHER" id="PTHR28025:SF1">
    <property type="entry name" value="DASH COMPLEX SUBUNIT DAD1"/>
    <property type="match status" value="1"/>
</dbReference>
<protein>
    <recommendedName>
        <fullName evidence="5">DASH complex subunit DAD1</fullName>
    </recommendedName>
    <alternativeName>
        <fullName evidence="16">Outer kinetochore protein DAD1</fullName>
    </alternativeName>
</protein>
<evidence type="ECO:0000256" key="1">
    <source>
        <dbReference type="ARBA" id="ARBA00004123"/>
    </source>
</evidence>
<dbReference type="EMBL" id="HE806324">
    <property type="protein sequence ID" value="CCH62839.1"/>
    <property type="molecule type" value="Genomic_DNA"/>
</dbReference>
<dbReference type="OMA" id="ENVSELW"/>
<keyword evidence="14" id="KW-0131">Cell cycle</keyword>
<evidence type="ECO:0000256" key="6">
    <source>
        <dbReference type="ARBA" id="ARBA00022454"/>
    </source>
</evidence>
<dbReference type="GO" id="GO:0051010">
    <property type="term" value="F:microtubule plus-end binding"/>
    <property type="evidence" value="ECO:0007669"/>
    <property type="project" value="EnsemblFungi"/>
</dbReference>
<evidence type="ECO:0000313" key="19">
    <source>
        <dbReference type="Proteomes" id="UP000002866"/>
    </source>
</evidence>
<dbReference type="GO" id="GO:0042729">
    <property type="term" value="C:DASH complex"/>
    <property type="evidence" value="ECO:0007669"/>
    <property type="project" value="EnsemblFungi"/>
</dbReference>
<dbReference type="GO" id="GO:0044732">
    <property type="term" value="C:mitotic spindle pole body"/>
    <property type="evidence" value="ECO:0007669"/>
    <property type="project" value="TreeGrafter"/>
</dbReference>
<dbReference type="Proteomes" id="UP000002866">
    <property type="component" value="Chromosome 9"/>
</dbReference>
<dbReference type="InterPro" id="IPR013958">
    <property type="entry name" value="DASH_Dad1"/>
</dbReference>
<proteinExistence type="inferred from homology"/>
<evidence type="ECO:0000256" key="4">
    <source>
        <dbReference type="ARBA" id="ARBA00010146"/>
    </source>
</evidence>
<keyword evidence="11" id="KW-0995">Kinetochore</keyword>
<dbReference type="InParanoid" id="I2H8Y7"/>
<dbReference type="HOGENOM" id="CLU_142427_2_2_1"/>
<dbReference type="OrthoDB" id="5566853at2759"/>
<dbReference type="PANTHER" id="PTHR28025">
    <property type="entry name" value="DASH COMPLEX SUBUNIT DAD1"/>
    <property type="match status" value="1"/>
</dbReference>
<keyword evidence="10" id="KW-0498">Mitosis</keyword>
<dbReference type="Pfam" id="PF08649">
    <property type="entry name" value="DASH_Dad1"/>
    <property type="match status" value="1"/>
</dbReference>
<name>I2H8Y7_HENB6</name>
<evidence type="ECO:0000256" key="14">
    <source>
        <dbReference type="ARBA" id="ARBA00023306"/>
    </source>
</evidence>
<dbReference type="GO" id="GO:0031116">
    <property type="term" value="P:positive regulation of microtubule polymerization"/>
    <property type="evidence" value="ECO:0007669"/>
    <property type="project" value="EnsemblFungi"/>
</dbReference>
<sequence>MSIPTADEEFIRQRAAIISEINKTMDSIINALTGVNISLESSNALRTQFESVSDLWKVFYDGLESVPNDQVDESQTEDESRLNVSSS</sequence>
<dbReference type="GeneID" id="14498016"/>
<evidence type="ECO:0000313" key="18">
    <source>
        <dbReference type="EMBL" id="CCH62839.1"/>
    </source>
</evidence>